<reference evidence="3" key="1">
    <citation type="submission" date="2023-04" db="EMBL/GenBank/DDBJ databases">
        <title>Phytophthora fragariaefolia NBRC 109709.</title>
        <authorList>
            <person name="Ichikawa N."/>
            <person name="Sato H."/>
            <person name="Tonouchi N."/>
        </authorList>
    </citation>
    <scope>NUCLEOTIDE SEQUENCE</scope>
    <source>
        <strain evidence="3">NBRC 109709</strain>
    </source>
</reference>
<sequence>MPRASGSHARKDVGQRFVFLDLDALLAAVHAHVLAHETQFHAELARLGADVALAPERLTLLLGDQQPARVQCWRGTYCTNPNAAEAKALEAVRSDGGVEVSWRLTQKGTPQHPTLEKMLKRQLATSGGSNCSSRKTLVLATGALNKGLKSCVDAFLTAQWHVQLVTLEACYKGAVSSGWKFTEEGGFYVKTMDKYLKKLLTGRRCNARPEFERKLSSPSLRPEQSRGSNSCSSPLKPPPLPMGHHWPDDKRQWMLEQEIGDIERRKVRVAGSPAGKYAAGNRERHVFMNLDNIAGAVCNSQWLYQCIEGARSGYDVRLNFRALTDRVCGTKASLVKRRVAAYRKMPRELALPLQEFDWEINALSLSSSGNKGLYFVLLDLLETAGSAKHKNTLVLVMGDGALGGSGAEQKEATKDILNRFLEKNWFIEIHSWLHALNDWFLDIQEQNQYRVAVRPLDDAIHDLVYLKEEEEEVWVEPVGHNPSGRHREVVNPALSNSPMSRSPPAPSAWGTTAVPALSLFPTKPLLTIDQKLQQRMRLESERRNLLERLQRNQQALDALESETWPIQILQQQAMSRVAQQASDKQLAMRMAEEEEMQLKLLQEYGEEEEPWS</sequence>
<dbReference type="AlphaFoldDB" id="A0A9W7D1M5"/>
<evidence type="ECO:0000256" key="1">
    <source>
        <dbReference type="SAM" id="Coils"/>
    </source>
</evidence>
<accession>A0A9W7D1M5</accession>
<evidence type="ECO:0000313" key="3">
    <source>
        <dbReference type="EMBL" id="GMF52287.1"/>
    </source>
</evidence>
<evidence type="ECO:0000313" key="4">
    <source>
        <dbReference type="Proteomes" id="UP001165121"/>
    </source>
</evidence>
<protein>
    <submittedName>
        <fullName evidence="3">Unnamed protein product</fullName>
    </submittedName>
</protein>
<feature type="region of interest" description="Disordered" evidence="2">
    <location>
        <begin position="210"/>
        <end position="247"/>
    </location>
</feature>
<dbReference type="OrthoDB" id="102768at2759"/>
<dbReference type="Proteomes" id="UP001165121">
    <property type="component" value="Unassembled WGS sequence"/>
</dbReference>
<keyword evidence="1" id="KW-0175">Coiled coil</keyword>
<gene>
    <name evidence="3" type="ORF">Pfra01_002136200</name>
</gene>
<evidence type="ECO:0000256" key="2">
    <source>
        <dbReference type="SAM" id="MobiDB-lite"/>
    </source>
</evidence>
<organism evidence="3 4">
    <name type="scientific">Phytophthora fragariaefolia</name>
    <dbReference type="NCBI Taxonomy" id="1490495"/>
    <lineage>
        <taxon>Eukaryota</taxon>
        <taxon>Sar</taxon>
        <taxon>Stramenopiles</taxon>
        <taxon>Oomycota</taxon>
        <taxon>Peronosporomycetes</taxon>
        <taxon>Peronosporales</taxon>
        <taxon>Peronosporaceae</taxon>
        <taxon>Phytophthora</taxon>
    </lineage>
</organism>
<proteinExistence type="predicted"/>
<dbReference type="EMBL" id="BSXT01003072">
    <property type="protein sequence ID" value="GMF52287.1"/>
    <property type="molecule type" value="Genomic_DNA"/>
</dbReference>
<keyword evidence="4" id="KW-1185">Reference proteome</keyword>
<name>A0A9W7D1M5_9STRA</name>
<feature type="coiled-coil region" evidence="1">
    <location>
        <begin position="528"/>
        <end position="562"/>
    </location>
</feature>
<comment type="caution">
    <text evidence="3">The sequence shown here is derived from an EMBL/GenBank/DDBJ whole genome shotgun (WGS) entry which is preliminary data.</text>
</comment>